<reference evidence="8 9" key="1">
    <citation type="submission" date="2017-05" db="EMBL/GenBank/DDBJ databases">
        <title>Vagococcus spp. assemblies.</title>
        <authorList>
            <person name="Gulvik C.A."/>
        </authorList>
    </citation>
    <scope>NUCLEOTIDE SEQUENCE [LARGE SCALE GENOMIC DNA]</scope>
    <source>
        <strain evidence="8 9">CCUG 41755</strain>
    </source>
</reference>
<dbReference type="AlphaFoldDB" id="A0A430ABJ6"/>
<dbReference type="PANTHER" id="PTHR43201:SF5">
    <property type="entry name" value="MEDIUM-CHAIN ACYL-COA LIGASE ACSF2, MITOCHONDRIAL"/>
    <property type="match status" value="1"/>
</dbReference>
<dbReference type="OrthoDB" id="9762242at2"/>
<dbReference type="UniPathway" id="UPA01057">
    <property type="reaction ID" value="UER00166"/>
</dbReference>
<sequence length="476" mass="52688">MENWLIKRAKMSPNQLGLVFNDTCWTFKELETDATQLATAITSQSPTLQRVAVLGRNHADFYLLLLALHLLQVEVVVLNNRLTAGEIAQQLTIATPDCVIVDPLFHDKLKDCSCPVLDLTKLRQITTEGLTYTQKPLELDNVATIMFTSGTTGVPKGVKQTYQNHFSSATGSALNVGMTPDDKWLLTVPLFHISGYSMMMKSLIYGNTVYLVEKFNPTLICQLIKEASITHISLVPTMLTALLKVPDFAENKDSLRCVLLGGAPLTVAQLEEAHALDLPIIQSFGMTETASQVIALNARDAKRKIGSSGQPLFPVELQIEDPNEDGIGEILIKAPNVSPGYINAEMIKTTDGFLKTGDLGYLDEEGFLYVVGRKKELIISGGENIYPLRVENALLTTSQVKEVAVTGEPDEYWGEIVTAYIVLHPGLSFDKELIKQEIDGLVAHYKQPKRYYVIDELPRNSLGKLVKRKLPEMVEK</sequence>
<keyword evidence="9" id="KW-1185">Reference proteome</keyword>
<evidence type="ECO:0000313" key="8">
    <source>
        <dbReference type="EMBL" id="RSU04609.1"/>
    </source>
</evidence>
<protein>
    <recommendedName>
        <fullName evidence="5">2-succinylbenzoate--CoA ligase</fullName>
        <ecNumber evidence="5">6.2.1.26</ecNumber>
    </recommendedName>
    <alternativeName>
        <fullName evidence="5">o-succinylbenzoyl-CoA synthetase</fullName>
        <shortName evidence="5">OSB-CoA synthetase</shortName>
    </alternativeName>
</protein>
<dbReference type="HAMAP" id="MF_00731">
    <property type="entry name" value="MenE"/>
    <property type="match status" value="1"/>
</dbReference>
<organism evidence="8 9">
    <name type="scientific">Vagococcus fessus</name>
    <dbReference type="NCBI Taxonomy" id="120370"/>
    <lineage>
        <taxon>Bacteria</taxon>
        <taxon>Bacillati</taxon>
        <taxon>Bacillota</taxon>
        <taxon>Bacilli</taxon>
        <taxon>Lactobacillales</taxon>
        <taxon>Enterococcaceae</taxon>
        <taxon>Vagococcus</taxon>
    </lineage>
</organism>
<dbReference type="Proteomes" id="UP000287101">
    <property type="component" value="Unassembled WGS sequence"/>
</dbReference>
<dbReference type="InterPro" id="IPR020845">
    <property type="entry name" value="AMP-binding_CS"/>
</dbReference>
<evidence type="ECO:0000259" key="6">
    <source>
        <dbReference type="Pfam" id="PF00501"/>
    </source>
</evidence>
<dbReference type="GO" id="GO:0008756">
    <property type="term" value="F:o-succinylbenzoate-CoA ligase activity"/>
    <property type="evidence" value="ECO:0007669"/>
    <property type="project" value="UniProtKB-UniRule"/>
</dbReference>
<dbReference type="EC" id="6.2.1.26" evidence="5"/>
<comment type="similarity">
    <text evidence="5">Belongs to the ATP-dependent AMP-binding enzyme family. MenE subfamily.</text>
</comment>
<evidence type="ECO:0000256" key="1">
    <source>
        <dbReference type="ARBA" id="ARBA00022428"/>
    </source>
</evidence>
<evidence type="ECO:0000256" key="2">
    <source>
        <dbReference type="ARBA" id="ARBA00022598"/>
    </source>
</evidence>
<dbReference type="PANTHER" id="PTHR43201">
    <property type="entry name" value="ACYL-COA SYNTHETASE"/>
    <property type="match status" value="1"/>
</dbReference>
<dbReference type="EMBL" id="NGJY01000001">
    <property type="protein sequence ID" value="RSU04609.1"/>
    <property type="molecule type" value="Genomic_DNA"/>
</dbReference>
<comment type="pathway">
    <text evidence="5">Quinol/quinone metabolism; 1,4-dihydroxy-2-naphthoate biosynthesis; 1,4-dihydroxy-2-naphthoate from chorismate: step 5/7.</text>
</comment>
<keyword evidence="1 5" id="KW-0474">Menaquinone biosynthesis</keyword>
<evidence type="ECO:0000313" key="9">
    <source>
        <dbReference type="Proteomes" id="UP000287101"/>
    </source>
</evidence>
<keyword evidence="2 5" id="KW-0436">Ligase</keyword>
<dbReference type="InterPro" id="IPR000873">
    <property type="entry name" value="AMP-dep_synth/lig_dom"/>
</dbReference>
<comment type="pathway">
    <text evidence="5">Quinol/quinone metabolism; menaquinone biosynthesis.</text>
</comment>
<dbReference type="Gene3D" id="3.30.300.30">
    <property type="match status" value="1"/>
</dbReference>
<dbReference type="GO" id="GO:0009234">
    <property type="term" value="P:menaquinone biosynthetic process"/>
    <property type="evidence" value="ECO:0007669"/>
    <property type="project" value="UniProtKB-UniRule"/>
</dbReference>
<dbReference type="InterPro" id="IPR042099">
    <property type="entry name" value="ANL_N_sf"/>
</dbReference>
<dbReference type="SUPFAM" id="SSF56801">
    <property type="entry name" value="Acetyl-CoA synthetase-like"/>
    <property type="match status" value="1"/>
</dbReference>
<dbReference type="GO" id="GO:0031956">
    <property type="term" value="F:medium-chain fatty acid-CoA ligase activity"/>
    <property type="evidence" value="ECO:0007669"/>
    <property type="project" value="TreeGrafter"/>
</dbReference>
<accession>A0A430ABJ6</accession>
<keyword evidence="4 5" id="KW-0067">ATP-binding</keyword>
<evidence type="ECO:0000256" key="3">
    <source>
        <dbReference type="ARBA" id="ARBA00022741"/>
    </source>
</evidence>
<keyword evidence="3 5" id="KW-0547">Nucleotide-binding</keyword>
<dbReference type="PROSITE" id="PS00455">
    <property type="entry name" value="AMP_BINDING"/>
    <property type="match status" value="1"/>
</dbReference>
<dbReference type="InterPro" id="IPR010192">
    <property type="entry name" value="MenE"/>
</dbReference>
<feature type="domain" description="AMP-binding enzyme C-terminal" evidence="7">
    <location>
        <begin position="390"/>
        <end position="464"/>
    </location>
</feature>
<comment type="catalytic activity">
    <reaction evidence="5">
        <text>2-succinylbenzoate + ATP + CoA = 2-succinylbenzoyl-CoA + AMP + diphosphate</text>
        <dbReference type="Rhea" id="RHEA:17009"/>
        <dbReference type="ChEBI" id="CHEBI:18325"/>
        <dbReference type="ChEBI" id="CHEBI:30616"/>
        <dbReference type="ChEBI" id="CHEBI:33019"/>
        <dbReference type="ChEBI" id="CHEBI:57287"/>
        <dbReference type="ChEBI" id="CHEBI:57364"/>
        <dbReference type="ChEBI" id="CHEBI:456215"/>
        <dbReference type="EC" id="6.2.1.26"/>
    </reaction>
</comment>
<dbReference type="InterPro" id="IPR025110">
    <property type="entry name" value="AMP-bd_C"/>
</dbReference>
<feature type="domain" description="AMP-dependent synthetase/ligase" evidence="6">
    <location>
        <begin position="7"/>
        <end position="341"/>
    </location>
</feature>
<evidence type="ECO:0000259" key="7">
    <source>
        <dbReference type="Pfam" id="PF13193"/>
    </source>
</evidence>
<dbReference type="Gene3D" id="3.40.50.12780">
    <property type="entry name" value="N-terminal domain of ligase-like"/>
    <property type="match status" value="1"/>
</dbReference>
<dbReference type="NCBIfam" id="TIGR01923">
    <property type="entry name" value="menE"/>
    <property type="match status" value="1"/>
</dbReference>
<name>A0A430ABJ6_9ENTE</name>
<gene>
    <name evidence="5" type="primary">menE</name>
    <name evidence="8" type="ORF">CBF31_00915</name>
</gene>
<evidence type="ECO:0000256" key="5">
    <source>
        <dbReference type="HAMAP-Rule" id="MF_00731"/>
    </source>
</evidence>
<dbReference type="GO" id="GO:0005524">
    <property type="term" value="F:ATP binding"/>
    <property type="evidence" value="ECO:0007669"/>
    <property type="project" value="UniProtKB-KW"/>
</dbReference>
<dbReference type="Pfam" id="PF13193">
    <property type="entry name" value="AMP-binding_C"/>
    <property type="match status" value="1"/>
</dbReference>
<dbReference type="GO" id="GO:0006631">
    <property type="term" value="P:fatty acid metabolic process"/>
    <property type="evidence" value="ECO:0007669"/>
    <property type="project" value="TreeGrafter"/>
</dbReference>
<proteinExistence type="inferred from homology"/>
<comment type="caution">
    <text evidence="8">The sequence shown here is derived from an EMBL/GenBank/DDBJ whole genome shotgun (WGS) entry which is preliminary data.</text>
</comment>
<comment type="function">
    <text evidence="5">Converts 2-succinylbenzoate (OSB) to 2-succinylbenzoyl-CoA (OSB-CoA).</text>
</comment>
<dbReference type="Pfam" id="PF00501">
    <property type="entry name" value="AMP-binding"/>
    <property type="match status" value="1"/>
</dbReference>
<evidence type="ECO:0000256" key="4">
    <source>
        <dbReference type="ARBA" id="ARBA00022840"/>
    </source>
</evidence>
<dbReference type="InterPro" id="IPR045851">
    <property type="entry name" value="AMP-bd_C_sf"/>
</dbReference>
<dbReference type="RefSeq" id="WP_126830037.1">
    <property type="nucleotide sequence ID" value="NZ_CBCRYB010000006.1"/>
</dbReference>
<dbReference type="UniPathway" id="UPA00079"/>